<comment type="caution">
    <text evidence="3">The sequence shown here is derived from an EMBL/GenBank/DDBJ whole genome shotgun (WGS) entry which is preliminary data.</text>
</comment>
<feature type="compositionally biased region" description="Basic residues" evidence="2">
    <location>
        <begin position="382"/>
        <end position="393"/>
    </location>
</feature>
<feature type="coiled-coil region" evidence="1">
    <location>
        <begin position="261"/>
        <end position="291"/>
    </location>
</feature>
<dbReference type="STRING" id="205917.A0A4Y9ZAM5"/>
<feature type="compositionally biased region" description="Low complexity" evidence="2">
    <location>
        <begin position="684"/>
        <end position="712"/>
    </location>
</feature>
<evidence type="ECO:0000313" key="4">
    <source>
        <dbReference type="Proteomes" id="UP000298327"/>
    </source>
</evidence>
<dbReference type="AlphaFoldDB" id="A0A4Y9ZAM5"/>
<keyword evidence="1" id="KW-0175">Coiled coil</keyword>
<feature type="compositionally biased region" description="Polar residues" evidence="2">
    <location>
        <begin position="331"/>
        <end position="341"/>
    </location>
</feature>
<sequence length="806" mass="87719">MATARVSPPASRRNPSISTTSSTNPSITRGATARSAANTRVPSSLSSPARRGSVKAATPPSVNPESREALSASLKHETEQKEQLLVQLQNKEQTIETLIKENGSLSSALNAAENRLSELYTEQGRMEEELSARIEVVEKLRFQVRDLEREKRDLQRRYNEQTSTFDAERQAFYDNEQHLKSRIQSLTQARKEPAIPRSPSIVIDSASETDVTDDEDEPSQPTTPSQQTQSLDADSEPAEMTSLRLELSTLSTSHSSLQSTLVLLQSQLVDLKRVNHELQEENESYNILLRERTLSGTFDLLKQVGGTSVTSSERIDEDNEEDDDSEGDVKSTVSRPRSTLGTVHEHVEEILDPDFDNADKEASAIGDLEQDQEDNVGSPARNSRHPRHGRRRTTSTTSHSPSAARGESLADLPITGPGLDLAAELGRAENKDILEGRAVDEPALGKGKRTKKSSAESRKISYSSEPGALDTSGGLHDVESLRTEIKSLKDANKALSLYASKIIDRIISQEGFEHVLAVDYEKLPPTPSTANGPDSKTPTATTVTQKIQRRATMFSRSTSNPVPPSPRPERLTTFDSPPLNSPNTSGGLSPTPTATRQRRSLSFDWRGFSVFGSGEKKDNANLRPLTLKAGTPTITSARKLETEEDEEDRRERERLNATMKLMGIDKPAAPPGPIQKSYSTPANAPSSGASTPNTSSSNRFSFFRRQSSNPNSDAGSTKSLPSGTQDMPVTLTQEALVQAEAENSLAALDARERALSADLAKGYSGGFTEIVPRRKSGSRRSRTSGEGSGSTVWSAGMSRGEDEGDE</sequence>
<feature type="compositionally biased region" description="Polar residues" evidence="2">
    <location>
        <begin position="581"/>
        <end position="595"/>
    </location>
</feature>
<feature type="compositionally biased region" description="Low complexity" evidence="2">
    <location>
        <begin position="11"/>
        <end position="28"/>
    </location>
</feature>
<feature type="compositionally biased region" description="Low complexity" evidence="2">
    <location>
        <begin position="219"/>
        <end position="230"/>
    </location>
</feature>
<reference evidence="3 4" key="1">
    <citation type="submission" date="2019-02" db="EMBL/GenBank/DDBJ databases">
        <title>Genome sequencing of the rare red list fungi Dentipellis fragilis.</title>
        <authorList>
            <person name="Buettner E."/>
            <person name="Kellner H."/>
        </authorList>
    </citation>
    <scope>NUCLEOTIDE SEQUENCE [LARGE SCALE GENOMIC DNA]</scope>
    <source>
        <strain evidence="3 4">DSM 105465</strain>
    </source>
</reference>
<evidence type="ECO:0000256" key="1">
    <source>
        <dbReference type="SAM" id="Coils"/>
    </source>
</evidence>
<feature type="region of interest" description="Disordered" evidence="2">
    <location>
        <begin position="1"/>
        <end position="79"/>
    </location>
</feature>
<feature type="compositionally biased region" description="Polar residues" evidence="2">
    <location>
        <begin position="713"/>
        <end position="735"/>
    </location>
</feature>
<gene>
    <name evidence="3" type="ORF">EVG20_g1945</name>
</gene>
<dbReference type="PANTHER" id="PTHR38120">
    <property type="entry name" value="EXPRESSED PROTEIN"/>
    <property type="match status" value="1"/>
</dbReference>
<feature type="compositionally biased region" description="Basic residues" evidence="2">
    <location>
        <begin position="773"/>
        <end position="782"/>
    </location>
</feature>
<feature type="region of interest" description="Disordered" evidence="2">
    <location>
        <begin position="762"/>
        <end position="806"/>
    </location>
</feature>
<protein>
    <submittedName>
        <fullName evidence="3">Uncharacterized protein</fullName>
    </submittedName>
</protein>
<feature type="compositionally biased region" description="Polar residues" evidence="2">
    <location>
        <begin position="528"/>
        <end position="546"/>
    </location>
</feature>
<feature type="compositionally biased region" description="Low complexity" evidence="2">
    <location>
        <begin position="394"/>
        <end position="405"/>
    </location>
</feature>
<keyword evidence="4" id="KW-1185">Reference proteome</keyword>
<dbReference type="PANTHER" id="PTHR38120:SF1">
    <property type="entry name" value="M PROTEIN, SEROTYPE 2.1"/>
    <property type="match status" value="1"/>
</dbReference>
<feature type="region of interest" description="Disordered" evidence="2">
    <location>
        <begin position="439"/>
        <end position="475"/>
    </location>
</feature>
<feature type="region of interest" description="Disordered" evidence="2">
    <location>
        <begin position="524"/>
        <end position="596"/>
    </location>
</feature>
<dbReference type="Proteomes" id="UP000298327">
    <property type="component" value="Unassembled WGS sequence"/>
</dbReference>
<feature type="compositionally biased region" description="Acidic residues" evidence="2">
    <location>
        <begin position="315"/>
        <end position="326"/>
    </location>
</feature>
<dbReference type="OrthoDB" id="2121319at2759"/>
<feature type="region of interest" description="Disordered" evidence="2">
    <location>
        <begin position="187"/>
        <end position="240"/>
    </location>
</feature>
<evidence type="ECO:0000256" key="2">
    <source>
        <dbReference type="SAM" id="MobiDB-lite"/>
    </source>
</evidence>
<feature type="region of interest" description="Disordered" evidence="2">
    <location>
        <begin position="610"/>
        <end position="735"/>
    </location>
</feature>
<proteinExistence type="predicted"/>
<name>A0A4Y9ZAM5_9AGAM</name>
<feature type="compositionally biased region" description="Polar residues" evidence="2">
    <location>
        <begin position="35"/>
        <end position="47"/>
    </location>
</feature>
<dbReference type="EMBL" id="SEOQ01000069">
    <property type="protein sequence ID" value="TFY71047.1"/>
    <property type="molecule type" value="Genomic_DNA"/>
</dbReference>
<accession>A0A4Y9ZAM5</accession>
<feature type="region of interest" description="Disordered" evidence="2">
    <location>
        <begin position="305"/>
        <end position="415"/>
    </location>
</feature>
<organism evidence="3 4">
    <name type="scientific">Dentipellis fragilis</name>
    <dbReference type="NCBI Taxonomy" id="205917"/>
    <lineage>
        <taxon>Eukaryota</taxon>
        <taxon>Fungi</taxon>
        <taxon>Dikarya</taxon>
        <taxon>Basidiomycota</taxon>
        <taxon>Agaricomycotina</taxon>
        <taxon>Agaricomycetes</taxon>
        <taxon>Russulales</taxon>
        <taxon>Hericiaceae</taxon>
        <taxon>Dentipellis</taxon>
    </lineage>
</organism>
<evidence type="ECO:0000313" key="3">
    <source>
        <dbReference type="EMBL" id="TFY71047.1"/>
    </source>
</evidence>